<dbReference type="SUPFAM" id="SSF53383">
    <property type="entry name" value="PLP-dependent transferases"/>
    <property type="match status" value="1"/>
</dbReference>
<dbReference type="GO" id="GO:0003962">
    <property type="term" value="F:cystathionine gamma-synthase activity"/>
    <property type="evidence" value="ECO:0007669"/>
    <property type="project" value="UniProtKB-EC"/>
</dbReference>
<dbReference type="GO" id="GO:0005737">
    <property type="term" value="C:cytoplasm"/>
    <property type="evidence" value="ECO:0007669"/>
    <property type="project" value="TreeGrafter"/>
</dbReference>
<dbReference type="Pfam" id="PF01053">
    <property type="entry name" value="Cys_Met_Meta_PP"/>
    <property type="match status" value="1"/>
</dbReference>
<dbReference type="EC" id="2.5.1.49" evidence="5"/>
<keyword evidence="2 3" id="KW-0663">Pyridoxal phosphate</keyword>
<gene>
    <name evidence="5" type="ORF">AVDCRST_MAG33-1732</name>
</gene>
<dbReference type="EC" id="2.5.1.48" evidence="5"/>
<organism evidence="5">
    <name type="scientific">uncultured Thermomicrobiales bacterium</name>
    <dbReference type="NCBI Taxonomy" id="1645740"/>
    <lineage>
        <taxon>Bacteria</taxon>
        <taxon>Pseudomonadati</taxon>
        <taxon>Thermomicrobiota</taxon>
        <taxon>Thermomicrobia</taxon>
        <taxon>Thermomicrobiales</taxon>
        <taxon>environmental samples</taxon>
    </lineage>
</organism>
<sequence>MTNDNGTSPGPRPDRLANAGFATRSVHGGERQGTPDYTPTVAPIHLSASFFYDDTNDLDAVFANEREGYVYTRYGNPTLRALEQAIAALEDTEDAVTYASGMAAIHAAILLDARSGDRIVAGRDVYGATYAILSRLFASLDIETTFVDTRDLDAVEATVARVRPTLVICETISNPLVRVADIPALARIAHAHGAKLMVDNTFASPLLVNPARLGADTVVHSATKYLGGHGDATAGVIATTAERALALREQAKLVGPTLGAFEAWLIQRGIKTLPLRVRAHSDGAVAVAAWLRAHPSVSEVFYPEDATIGDAAAIFNDHRRGGMLAFEIRDADRSGAFRFMEALKLIIPATTLGDVYTLVLHPAMSSHRALTPEQREEIGIREGLIRLSVGIEDVDDITGDLDQALRVAVGAPATATTA</sequence>
<evidence type="ECO:0000256" key="1">
    <source>
        <dbReference type="ARBA" id="ARBA00001933"/>
    </source>
</evidence>
<accession>A0A6J4UVK1</accession>
<dbReference type="GO" id="GO:0030170">
    <property type="term" value="F:pyridoxal phosphate binding"/>
    <property type="evidence" value="ECO:0007669"/>
    <property type="project" value="InterPro"/>
</dbReference>
<dbReference type="InterPro" id="IPR000277">
    <property type="entry name" value="Cys/Met-Metab_PyrdxlP-dep_enz"/>
</dbReference>
<name>A0A6J4UVK1_9BACT</name>
<dbReference type="CDD" id="cd00614">
    <property type="entry name" value="CGS_like"/>
    <property type="match status" value="1"/>
</dbReference>
<dbReference type="Gene3D" id="3.40.640.10">
    <property type="entry name" value="Type I PLP-dependent aspartate aminotransferase-like (Major domain)"/>
    <property type="match status" value="1"/>
</dbReference>
<protein>
    <submittedName>
        <fullName evidence="5">O-acetylhomoserine sulfhydrylase / O-succinylhomoserine sulfhydrylase</fullName>
        <ecNumber evidence="5">2.5.1.48</ecNumber>
        <ecNumber evidence="5">2.5.1.49</ecNumber>
    </submittedName>
</protein>
<dbReference type="EMBL" id="CADCWK010000182">
    <property type="protein sequence ID" value="CAA9561828.1"/>
    <property type="molecule type" value="Genomic_DNA"/>
</dbReference>
<dbReference type="InterPro" id="IPR015424">
    <property type="entry name" value="PyrdxlP-dep_Trfase"/>
</dbReference>
<keyword evidence="5" id="KW-0808">Transferase</keyword>
<dbReference type="PIRSF" id="PIRSF001434">
    <property type="entry name" value="CGS"/>
    <property type="match status" value="1"/>
</dbReference>
<dbReference type="GO" id="GO:0003961">
    <property type="term" value="F:O-acetylhomoserine aminocarboxypropyltransferase activity"/>
    <property type="evidence" value="ECO:0007669"/>
    <property type="project" value="UniProtKB-EC"/>
</dbReference>
<dbReference type="InterPro" id="IPR015422">
    <property type="entry name" value="PyrdxlP-dep_Trfase_small"/>
</dbReference>
<comment type="similarity">
    <text evidence="4">Belongs to the trans-sulfuration enzymes family.</text>
</comment>
<dbReference type="GO" id="GO:0016846">
    <property type="term" value="F:carbon-sulfur lyase activity"/>
    <property type="evidence" value="ECO:0007669"/>
    <property type="project" value="TreeGrafter"/>
</dbReference>
<reference evidence="5" key="1">
    <citation type="submission" date="2020-02" db="EMBL/GenBank/DDBJ databases">
        <authorList>
            <person name="Meier V. D."/>
        </authorList>
    </citation>
    <scope>NUCLEOTIDE SEQUENCE</scope>
    <source>
        <strain evidence="5">AVDCRST_MAG33</strain>
    </source>
</reference>
<dbReference type="InterPro" id="IPR015421">
    <property type="entry name" value="PyrdxlP-dep_Trfase_major"/>
</dbReference>
<evidence type="ECO:0000256" key="3">
    <source>
        <dbReference type="PIRSR" id="PIRSR001434-2"/>
    </source>
</evidence>
<dbReference type="Gene3D" id="3.90.1150.10">
    <property type="entry name" value="Aspartate Aminotransferase, domain 1"/>
    <property type="match status" value="1"/>
</dbReference>
<comment type="cofactor">
    <cofactor evidence="1 4">
        <name>pyridoxal 5'-phosphate</name>
        <dbReference type="ChEBI" id="CHEBI:597326"/>
    </cofactor>
</comment>
<evidence type="ECO:0000313" key="5">
    <source>
        <dbReference type="EMBL" id="CAA9561828.1"/>
    </source>
</evidence>
<evidence type="ECO:0000256" key="4">
    <source>
        <dbReference type="RuleBase" id="RU362118"/>
    </source>
</evidence>
<feature type="modified residue" description="N6-(pyridoxal phosphate)lysine" evidence="3">
    <location>
        <position position="224"/>
    </location>
</feature>
<proteinExistence type="inferred from homology"/>
<dbReference type="FunFam" id="3.40.640.10:FF:000046">
    <property type="entry name" value="Cystathionine gamma-lyase"/>
    <property type="match status" value="1"/>
</dbReference>
<dbReference type="AlphaFoldDB" id="A0A6J4UVK1"/>
<dbReference type="GO" id="GO:0019346">
    <property type="term" value="P:transsulfuration"/>
    <property type="evidence" value="ECO:0007669"/>
    <property type="project" value="InterPro"/>
</dbReference>
<evidence type="ECO:0000256" key="2">
    <source>
        <dbReference type="ARBA" id="ARBA00022898"/>
    </source>
</evidence>
<dbReference type="PANTHER" id="PTHR11808">
    <property type="entry name" value="TRANS-SULFURATION ENZYME FAMILY MEMBER"/>
    <property type="match status" value="1"/>
</dbReference>